<dbReference type="InParanoid" id="A0A2K2DQE6"/>
<gene>
    <name evidence="3" type="ORF">BRADI_1g48921v3</name>
</gene>
<name>A0A2K2DQE6_BRADI</name>
<protein>
    <recommendedName>
        <fullName evidence="2">DUF569 domain-containing protein</fullName>
    </recommendedName>
</protein>
<sequence>MPSAPGTCSCAAPPTADTSPPPTCRRHSATMWQVVRSGAGNGVYQLHVGIRYLRANGRYRRWNTGVTVEPIPIGSRNFSTMMLWVVEPIPFREDFPGIHGLAAEPPLHRLAVRFGRELPPWWMIRFVQANIDGTYEEDMWTTFQFRGNSILNLRNELERRVAAVSDIIMCVRAGRFARLTPMLVDLPRGGHGNTLYIVVVISGTPGEAALWFSNINAH</sequence>
<reference evidence="4" key="3">
    <citation type="submission" date="2018-08" db="UniProtKB">
        <authorList>
            <consortium name="EnsemblPlants"/>
        </authorList>
    </citation>
    <scope>IDENTIFICATION</scope>
    <source>
        <strain evidence="4">cv. Bd21</strain>
    </source>
</reference>
<dbReference type="Gramene" id="PNT76498">
    <property type="protein sequence ID" value="PNT76498"/>
    <property type="gene ID" value="BRADI_1g48921v3"/>
</dbReference>
<feature type="region of interest" description="Disordered" evidence="1">
    <location>
        <begin position="1"/>
        <end position="24"/>
    </location>
</feature>
<feature type="domain" description="DUF569" evidence="2">
    <location>
        <begin position="122"/>
        <end position="200"/>
    </location>
</feature>
<keyword evidence="5" id="KW-1185">Reference proteome</keyword>
<dbReference type="InterPro" id="IPR054726">
    <property type="entry name" value="Ubiq_DUF569-assoc"/>
</dbReference>
<reference evidence="3 4" key="1">
    <citation type="journal article" date="2010" name="Nature">
        <title>Genome sequencing and analysis of the model grass Brachypodium distachyon.</title>
        <authorList>
            <consortium name="International Brachypodium Initiative"/>
        </authorList>
    </citation>
    <scope>NUCLEOTIDE SEQUENCE [LARGE SCALE GENOMIC DNA]</scope>
    <source>
        <strain evidence="3 4">Bd21</strain>
    </source>
</reference>
<dbReference type="STRING" id="15368.A0A2K2DQE6"/>
<evidence type="ECO:0000313" key="4">
    <source>
        <dbReference type="EnsemblPlants" id="PNT76498"/>
    </source>
</evidence>
<dbReference type="Proteomes" id="UP000008810">
    <property type="component" value="Chromosome 1"/>
</dbReference>
<dbReference type="PANTHER" id="PTHR31205">
    <property type="entry name" value="ACTIN CROSS-LINKING PROTEIN (DUF569)"/>
    <property type="match status" value="1"/>
</dbReference>
<proteinExistence type="predicted"/>
<dbReference type="Pfam" id="PF22932">
    <property type="entry name" value="Ubiq_DUF_assoc"/>
    <property type="match status" value="1"/>
</dbReference>
<dbReference type="EnsemblPlants" id="PNT76498">
    <property type="protein sequence ID" value="PNT76498"/>
    <property type="gene ID" value="BRADI_1g48921v3"/>
</dbReference>
<dbReference type="EMBL" id="CM000880">
    <property type="protein sequence ID" value="PNT76498.1"/>
    <property type="molecule type" value="Genomic_DNA"/>
</dbReference>
<evidence type="ECO:0000259" key="2">
    <source>
        <dbReference type="Pfam" id="PF22932"/>
    </source>
</evidence>
<accession>A0A2K2DQE6</accession>
<evidence type="ECO:0000313" key="5">
    <source>
        <dbReference type="Proteomes" id="UP000008810"/>
    </source>
</evidence>
<evidence type="ECO:0000313" key="3">
    <source>
        <dbReference type="EMBL" id="PNT76498.1"/>
    </source>
</evidence>
<organism evidence="3">
    <name type="scientific">Brachypodium distachyon</name>
    <name type="common">Purple false brome</name>
    <name type="synonym">Trachynia distachya</name>
    <dbReference type="NCBI Taxonomy" id="15368"/>
    <lineage>
        <taxon>Eukaryota</taxon>
        <taxon>Viridiplantae</taxon>
        <taxon>Streptophyta</taxon>
        <taxon>Embryophyta</taxon>
        <taxon>Tracheophyta</taxon>
        <taxon>Spermatophyta</taxon>
        <taxon>Magnoliopsida</taxon>
        <taxon>Liliopsida</taxon>
        <taxon>Poales</taxon>
        <taxon>Poaceae</taxon>
        <taxon>BOP clade</taxon>
        <taxon>Pooideae</taxon>
        <taxon>Stipodae</taxon>
        <taxon>Brachypodieae</taxon>
        <taxon>Brachypodium</taxon>
    </lineage>
</organism>
<evidence type="ECO:0000256" key="1">
    <source>
        <dbReference type="SAM" id="MobiDB-lite"/>
    </source>
</evidence>
<reference evidence="3" key="2">
    <citation type="submission" date="2017-06" db="EMBL/GenBank/DDBJ databases">
        <title>WGS assembly of Brachypodium distachyon.</title>
        <authorList>
            <consortium name="The International Brachypodium Initiative"/>
            <person name="Lucas S."/>
            <person name="Harmon-Smith M."/>
            <person name="Lail K."/>
            <person name="Tice H."/>
            <person name="Grimwood J."/>
            <person name="Bruce D."/>
            <person name="Barry K."/>
            <person name="Shu S."/>
            <person name="Lindquist E."/>
            <person name="Wang M."/>
            <person name="Pitluck S."/>
            <person name="Vogel J.P."/>
            <person name="Garvin D.F."/>
            <person name="Mockler T.C."/>
            <person name="Schmutz J."/>
            <person name="Rokhsar D."/>
            <person name="Bevan M.W."/>
        </authorList>
    </citation>
    <scope>NUCLEOTIDE SEQUENCE</scope>
    <source>
        <strain evidence="3">Bd21</strain>
    </source>
</reference>
<dbReference type="PANTHER" id="PTHR31205:SF3">
    <property type="entry name" value="OS06G0161100 PROTEIN"/>
    <property type="match status" value="1"/>
</dbReference>
<dbReference type="AlphaFoldDB" id="A0A2K2DQE6"/>